<feature type="domain" description="Carbohydrate-binding/sugar hydrolysis" evidence="4">
    <location>
        <begin position="208"/>
        <end position="368"/>
    </location>
</feature>
<evidence type="ECO:0000256" key="2">
    <source>
        <dbReference type="ARBA" id="ARBA00022737"/>
    </source>
</evidence>
<keyword evidence="3" id="KW-0833">Ubl conjugation pathway</keyword>
<feature type="domain" description="Carbohydrate-binding/sugar hydrolysis" evidence="4">
    <location>
        <begin position="52"/>
        <end position="202"/>
    </location>
</feature>
<dbReference type="InterPro" id="IPR026464">
    <property type="entry name" value="NosD_copper_fam"/>
</dbReference>
<accession>A0A2V1JYN7</accession>
<dbReference type="PANTHER" id="PTHR22990">
    <property type="entry name" value="F-BOX ONLY PROTEIN"/>
    <property type="match status" value="1"/>
</dbReference>
<evidence type="ECO:0000256" key="3">
    <source>
        <dbReference type="ARBA" id="ARBA00022786"/>
    </source>
</evidence>
<gene>
    <name evidence="5" type="ORF">DD235_14790</name>
</gene>
<evidence type="ECO:0000259" key="4">
    <source>
        <dbReference type="SMART" id="SM00722"/>
    </source>
</evidence>
<evidence type="ECO:0000313" key="6">
    <source>
        <dbReference type="Proteomes" id="UP000245212"/>
    </source>
</evidence>
<organism evidence="5 6">
    <name type="scientific">Corticimicrobacter populi</name>
    <dbReference type="NCBI Taxonomy" id="2175229"/>
    <lineage>
        <taxon>Bacteria</taxon>
        <taxon>Pseudomonadati</taxon>
        <taxon>Pseudomonadota</taxon>
        <taxon>Betaproteobacteria</taxon>
        <taxon>Burkholderiales</taxon>
        <taxon>Alcaligenaceae</taxon>
        <taxon>Corticimicrobacter</taxon>
    </lineage>
</organism>
<dbReference type="Gene3D" id="2.160.20.10">
    <property type="entry name" value="Single-stranded right-handed beta-helix, Pectin lyase-like"/>
    <property type="match status" value="2"/>
</dbReference>
<proteinExistence type="predicted"/>
<sequence>MSNTAGPTWGWAVRVLLLVTAAGLCGAPAVPAVAAVLEIGPEADLQAVLAAAQPGDEILLQAGTYAGDFVIDKPVSLRGPADHSAVLQGTGEGRTLWLQAPGISIRSLTVRGSGMDLFEMDAAIFLDREAQGAVIEDNHVLDNLIGIYVRGAADVQVRGNRVVGNGELRMSERGNGIQLWNAPGTEVVDNEIRSGRDGIYTDTSKHNSFRNNRIADVRFGVHYMYTQDSELVGNEVSGSQIGYALMMSDRLVINANRSLDNREQGIALNAINRSVIEHNYVEHSEKCVFLYNSNMNEFRNNRFEDCEIGIHFTAGAERNRITDNAFVGNRTQVKYVSTRYLDWSVDGRGNYWSDNSAFDLDGDGIADSAYRPNGILDQVLWRAPMAKVLLNSPATQIVRWAQSQFPALYPGGVVDSAPLMAAPEVAAQPSKEQK</sequence>
<comment type="caution">
    <text evidence="5">The sequence shown here is derived from an EMBL/GenBank/DDBJ whole genome shotgun (WGS) entry which is preliminary data.</text>
</comment>
<dbReference type="Pfam" id="PF05048">
    <property type="entry name" value="NosD"/>
    <property type="match status" value="1"/>
</dbReference>
<dbReference type="InterPro" id="IPR006626">
    <property type="entry name" value="PbH1"/>
</dbReference>
<dbReference type="InterPro" id="IPR006633">
    <property type="entry name" value="Carb-bd_sugar_hydrolysis-dom"/>
</dbReference>
<dbReference type="SMART" id="SM00710">
    <property type="entry name" value="PbH1"/>
    <property type="match status" value="9"/>
</dbReference>
<dbReference type="EMBL" id="QETA01000007">
    <property type="protein sequence ID" value="PWF21522.1"/>
    <property type="molecule type" value="Genomic_DNA"/>
</dbReference>
<dbReference type="Proteomes" id="UP000245212">
    <property type="component" value="Unassembled WGS sequence"/>
</dbReference>
<evidence type="ECO:0000256" key="1">
    <source>
        <dbReference type="ARBA" id="ARBA00004906"/>
    </source>
</evidence>
<dbReference type="RefSeq" id="WP_109062958.1">
    <property type="nucleotide sequence ID" value="NZ_QETA01000007.1"/>
</dbReference>
<keyword evidence="6" id="KW-1185">Reference proteome</keyword>
<dbReference type="InterPro" id="IPR007742">
    <property type="entry name" value="NosD_dom"/>
</dbReference>
<keyword evidence="2" id="KW-0677">Repeat</keyword>
<dbReference type="SUPFAM" id="SSF51126">
    <property type="entry name" value="Pectin lyase-like"/>
    <property type="match status" value="1"/>
</dbReference>
<comment type="pathway">
    <text evidence="1">Protein modification; protein ubiquitination.</text>
</comment>
<dbReference type="NCBIfam" id="TIGR04247">
    <property type="entry name" value="NosD_copper_fam"/>
    <property type="match status" value="1"/>
</dbReference>
<dbReference type="SMART" id="SM00722">
    <property type="entry name" value="CASH"/>
    <property type="match status" value="2"/>
</dbReference>
<reference evidence="6" key="1">
    <citation type="submission" date="2018-05" db="EMBL/GenBank/DDBJ databases">
        <authorList>
            <person name="Li Y."/>
        </authorList>
    </citation>
    <scope>NUCLEOTIDE SEQUENCE [LARGE SCALE GENOMIC DNA]</scope>
    <source>
        <strain evidence="6">3d-2-2</strain>
    </source>
</reference>
<dbReference type="InterPro" id="IPR012334">
    <property type="entry name" value="Pectin_lyas_fold"/>
</dbReference>
<dbReference type="AlphaFoldDB" id="A0A2V1JYN7"/>
<evidence type="ECO:0000313" key="5">
    <source>
        <dbReference type="EMBL" id="PWF21522.1"/>
    </source>
</evidence>
<dbReference type="InterPro" id="IPR051550">
    <property type="entry name" value="SCF-Subunits/Alg-Epimerases"/>
</dbReference>
<protein>
    <submittedName>
        <fullName evidence="5">Nitrous oxide reductase family maturation protein NosD</fullName>
    </submittedName>
</protein>
<dbReference type="InterPro" id="IPR022441">
    <property type="entry name" value="Para_beta_helix_rpt-2"/>
</dbReference>
<dbReference type="PANTHER" id="PTHR22990:SF15">
    <property type="entry name" value="F-BOX ONLY PROTEIN 10"/>
    <property type="match status" value="1"/>
</dbReference>
<dbReference type="InterPro" id="IPR011050">
    <property type="entry name" value="Pectin_lyase_fold/virulence"/>
</dbReference>
<name>A0A2V1JYN7_9BURK</name>
<dbReference type="NCBIfam" id="TIGR03804">
    <property type="entry name" value="para_beta_helix"/>
    <property type="match status" value="2"/>
</dbReference>